<name>A0A5C4RSJ9_PROVB</name>
<evidence type="ECO:0000313" key="2">
    <source>
        <dbReference type="EMBL" id="TNJ34176.1"/>
    </source>
</evidence>
<proteinExistence type="predicted"/>
<protein>
    <recommendedName>
        <fullName evidence="1">Conserved hypothetical protein CHP02391 domain-containing protein</fullName>
    </recommendedName>
</protein>
<comment type="caution">
    <text evidence="2">The sequence shown here is derived from an EMBL/GenBank/DDBJ whole genome shotgun (WGS) entry which is preliminary data.</text>
</comment>
<dbReference type="RefSeq" id="WP_139626937.1">
    <property type="nucleotide sequence ID" value="NZ_VDCI01000011.1"/>
</dbReference>
<sequence length="59" mass="6419">MSVHPPFDPGTVEAVVFTVEKPFLALNTRQTDTEKSEHKGFAQLLTGCAAAMEWRGATV</sequence>
<accession>A0A5C4RSJ9</accession>
<dbReference type="Proteomes" id="UP000309544">
    <property type="component" value="Unassembled WGS sequence"/>
</dbReference>
<dbReference type="InterPro" id="IPR012654">
    <property type="entry name" value="CHP02391"/>
</dbReference>
<evidence type="ECO:0000313" key="3">
    <source>
        <dbReference type="Proteomes" id="UP000309544"/>
    </source>
</evidence>
<dbReference type="AlphaFoldDB" id="A0A5C4RSJ9"/>
<gene>
    <name evidence="2" type="ORF">FGF68_10075</name>
</gene>
<dbReference type="EMBL" id="VDCI01000011">
    <property type="protein sequence ID" value="TNJ34176.1"/>
    <property type="molecule type" value="Genomic_DNA"/>
</dbReference>
<evidence type="ECO:0000259" key="1">
    <source>
        <dbReference type="Pfam" id="PF09509"/>
    </source>
</evidence>
<feature type="domain" description="Conserved hypothetical protein CHP02391" evidence="1">
    <location>
        <begin position="16"/>
        <end position="52"/>
    </location>
</feature>
<organism evidence="2 3">
    <name type="scientific">Prosthecochloris vibrioformis</name>
    <name type="common">Chlorobium vibrioforme</name>
    <dbReference type="NCBI Taxonomy" id="1098"/>
    <lineage>
        <taxon>Bacteria</taxon>
        <taxon>Pseudomonadati</taxon>
        <taxon>Chlorobiota</taxon>
        <taxon>Chlorobiia</taxon>
        <taxon>Chlorobiales</taxon>
        <taxon>Chlorobiaceae</taxon>
        <taxon>Prosthecochloris</taxon>
    </lineage>
</organism>
<reference evidence="2 3" key="1">
    <citation type="submission" date="2019-05" db="EMBL/GenBank/DDBJ databases">
        <title>Draft Whole-Genome sequence of the green sulfur bacterium Prosthecochloris vibrioformis DSM 260.</title>
        <authorList>
            <person name="Meyer T.E."/>
            <person name="Kyndt J.A."/>
        </authorList>
    </citation>
    <scope>NUCLEOTIDE SEQUENCE [LARGE SCALE GENOMIC DNA]</scope>
    <source>
        <strain evidence="2 3">DSM 260</strain>
    </source>
</reference>
<keyword evidence="3" id="KW-1185">Reference proteome</keyword>
<dbReference type="Pfam" id="PF09509">
    <property type="entry name" value="Hypoth_Ymh"/>
    <property type="match status" value="1"/>
</dbReference>